<dbReference type="AlphaFoldDB" id="A0A6J6DCE5"/>
<dbReference type="PRINTS" id="PR00662">
    <property type="entry name" value="G6PISOMERASE"/>
</dbReference>
<keyword evidence="1" id="KW-0312">Gluconeogenesis</keyword>
<protein>
    <submittedName>
        <fullName evidence="4">Unannotated protein</fullName>
    </submittedName>
</protein>
<reference evidence="4" key="1">
    <citation type="submission" date="2020-05" db="EMBL/GenBank/DDBJ databases">
        <authorList>
            <person name="Chiriac C."/>
            <person name="Salcher M."/>
            <person name="Ghai R."/>
            <person name="Kavagutti S V."/>
        </authorList>
    </citation>
    <scope>NUCLEOTIDE SEQUENCE</scope>
</reference>
<dbReference type="InterPro" id="IPR001672">
    <property type="entry name" value="G6P_Isomerase"/>
</dbReference>
<sequence length="510" mass="53665">MISQQIASRISRKDSTVWGKDAEAESGIRLGWVSSPKDSLPLIDSIHRLRDKFTGIGVNRFVLCGMGGSSLAPEVITKTAGVELVVLDSTNPDQVSAALAEPLSNTAVIVSSKSGSTVETDSQKRAFEAAFTQAGIDPKERIVIVTDPDSPMEQAAKSDGYQIFQADPTVGGRYSALTAFGLVPSGLAGVDLAQLLAQAAEAMEILSADSPNNPALILGAALARTPGEMGFRDKIGIVEDGTSIRGLGDWIEQLVAESTGKLGKGILPIVLEPKSAEFRSGLADVVAVHIQQDARPVAGDSVSVSGSLGGQLLLWEYATAVACYLLGVNPFDQPDVESAKIAARAMLEKMTGTEEPEIVFDGVGVSSAGFNAVGNSLTEVIASLTAQVDTDLGYLSIHAYMDRSGVPQALSLRDEFANKIKRPVTFGWAPRFLHSTGQFHKGGPKQGVFLQLVSASEFDLEIPGREFTFGELITSQAAGDAKVLSDLGRPVLTLSLKDPKSAIQAISKAI</sequence>
<evidence type="ECO:0000256" key="2">
    <source>
        <dbReference type="ARBA" id="ARBA00023152"/>
    </source>
</evidence>
<dbReference type="GO" id="GO:0006096">
    <property type="term" value="P:glycolytic process"/>
    <property type="evidence" value="ECO:0007669"/>
    <property type="project" value="UniProtKB-KW"/>
</dbReference>
<dbReference type="Gene3D" id="3.40.50.10490">
    <property type="entry name" value="Glucose-6-phosphate isomerase like protein, domain 1"/>
    <property type="match status" value="3"/>
</dbReference>
<proteinExistence type="predicted"/>
<evidence type="ECO:0000256" key="1">
    <source>
        <dbReference type="ARBA" id="ARBA00022432"/>
    </source>
</evidence>
<evidence type="ECO:0000313" key="4">
    <source>
        <dbReference type="EMBL" id="CAB4559923.1"/>
    </source>
</evidence>
<dbReference type="GO" id="GO:0097367">
    <property type="term" value="F:carbohydrate derivative binding"/>
    <property type="evidence" value="ECO:0007669"/>
    <property type="project" value="InterPro"/>
</dbReference>
<evidence type="ECO:0000256" key="3">
    <source>
        <dbReference type="ARBA" id="ARBA00023235"/>
    </source>
</evidence>
<dbReference type="GO" id="GO:0004347">
    <property type="term" value="F:glucose-6-phosphate isomerase activity"/>
    <property type="evidence" value="ECO:0007669"/>
    <property type="project" value="InterPro"/>
</dbReference>
<dbReference type="PANTHER" id="PTHR11469:SF1">
    <property type="entry name" value="GLUCOSE-6-PHOSPHATE ISOMERASE"/>
    <property type="match status" value="1"/>
</dbReference>
<keyword evidence="3" id="KW-0413">Isomerase</keyword>
<dbReference type="GO" id="GO:0048029">
    <property type="term" value="F:monosaccharide binding"/>
    <property type="evidence" value="ECO:0007669"/>
    <property type="project" value="TreeGrafter"/>
</dbReference>
<accession>A0A6J6DCE5</accession>
<gene>
    <name evidence="4" type="ORF">UFOPK1561_00834</name>
</gene>
<dbReference type="PROSITE" id="PS51463">
    <property type="entry name" value="P_GLUCOSE_ISOMERASE_3"/>
    <property type="match status" value="2"/>
</dbReference>
<dbReference type="Pfam" id="PF00342">
    <property type="entry name" value="PGI"/>
    <property type="match status" value="1"/>
</dbReference>
<dbReference type="GO" id="GO:0005829">
    <property type="term" value="C:cytosol"/>
    <property type="evidence" value="ECO:0007669"/>
    <property type="project" value="TreeGrafter"/>
</dbReference>
<dbReference type="SUPFAM" id="SSF53697">
    <property type="entry name" value="SIS domain"/>
    <property type="match status" value="1"/>
</dbReference>
<keyword evidence="2" id="KW-0324">Glycolysis</keyword>
<dbReference type="PANTHER" id="PTHR11469">
    <property type="entry name" value="GLUCOSE-6-PHOSPHATE ISOMERASE"/>
    <property type="match status" value="1"/>
</dbReference>
<dbReference type="GO" id="GO:0051156">
    <property type="term" value="P:glucose 6-phosphate metabolic process"/>
    <property type="evidence" value="ECO:0007669"/>
    <property type="project" value="TreeGrafter"/>
</dbReference>
<dbReference type="InterPro" id="IPR046348">
    <property type="entry name" value="SIS_dom_sf"/>
</dbReference>
<name>A0A6J6DCE5_9ZZZZ</name>
<organism evidence="4">
    <name type="scientific">freshwater metagenome</name>
    <dbReference type="NCBI Taxonomy" id="449393"/>
    <lineage>
        <taxon>unclassified sequences</taxon>
        <taxon>metagenomes</taxon>
        <taxon>ecological metagenomes</taxon>
    </lineage>
</organism>
<dbReference type="EMBL" id="CAEZSZ010000112">
    <property type="protein sequence ID" value="CAB4559923.1"/>
    <property type="molecule type" value="Genomic_DNA"/>
</dbReference>
<dbReference type="GO" id="GO:0006094">
    <property type="term" value="P:gluconeogenesis"/>
    <property type="evidence" value="ECO:0007669"/>
    <property type="project" value="UniProtKB-KW"/>
</dbReference>